<sequence>MINDPKSQHFITWTEHGSSFVVSNVGEFSRNILGSHFKHNNFSSFVRQLNMYGFHKINRTPRAQRTSSNPQIWEFSHPKFLRARPDLLEAIKRKALEPDPRERSR</sequence>
<keyword evidence="4" id="KW-0238">DNA-binding</keyword>
<dbReference type="InParanoid" id="A0A0C3A3G3"/>
<keyword evidence="3" id="KW-0805">Transcription regulation</keyword>
<evidence type="ECO:0000256" key="6">
    <source>
        <dbReference type="ARBA" id="ARBA00023242"/>
    </source>
</evidence>
<dbReference type="InterPro" id="IPR000232">
    <property type="entry name" value="HSF_DNA-bd"/>
</dbReference>
<dbReference type="OrthoDB" id="60033at2759"/>
<comment type="similarity">
    <text evidence="2 8">Belongs to the HSF family.</text>
</comment>
<keyword evidence="6" id="KW-0539">Nucleus</keyword>
<evidence type="ECO:0000256" key="4">
    <source>
        <dbReference type="ARBA" id="ARBA00023125"/>
    </source>
</evidence>
<protein>
    <recommendedName>
        <fullName evidence="9">HSF-type DNA-binding domain-containing protein</fullName>
    </recommendedName>
</protein>
<dbReference type="SUPFAM" id="SSF46785">
    <property type="entry name" value="Winged helix' DNA-binding domain"/>
    <property type="match status" value="1"/>
</dbReference>
<dbReference type="EMBL" id="KN822010">
    <property type="protein sequence ID" value="KIM68178.1"/>
    <property type="molecule type" value="Genomic_DNA"/>
</dbReference>
<comment type="subunit">
    <text evidence="7">Homotrimer. Homotrimerization increases the affinity of HSF1 to DNA. Interacts with transcriptional coregulator SSA1 on chromatin.</text>
</comment>
<evidence type="ECO:0000256" key="3">
    <source>
        <dbReference type="ARBA" id="ARBA00023015"/>
    </source>
</evidence>
<dbReference type="PANTHER" id="PTHR10015:SF427">
    <property type="entry name" value="HEAT SHOCK FACTOR PROTEIN"/>
    <property type="match status" value="1"/>
</dbReference>
<proteinExistence type="inferred from homology"/>
<dbReference type="Pfam" id="PF00447">
    <property type="entry name" value="HSF_DNA-bind"/>
    <property type="match status" value="1"/>
</dbReference>
<dbReference type="Gene3D" id="1.10.10.10">
    <property type="entry name" value="Winged helix-like DNA-binding domain superfamily/Winged helix DNA-binding domain"/>
    <property type="match status" value="1"/>
</dbReference>
<dbReference type="SMART" id="SM00415">
    <property type="entry name" value="HSF"/>
    <property type="match status" value="1"/>
</dbReference>
<dbReference type="STRING" id="1036808.A0A0C3A3G3"/>
<dbReference type="InterPro" id="IPR036390">
    <property type="entry name" value="WH_DNA-bd_sf"/>
</dbReference>
<name>A0A0C3A3G3_9AGAM</name>
<keyword evidence="5" id="KW-0804">Transcription</keyword>
<comment type="subcellular location">
    <subcellularLocation>
        <location evidence="1">Nucleus</location>
    </subcellularLocation>
</comment>
<dbReference type="FunFam" id="1.10.10.10:FF:000027">
    <property type="entry name" value="Heat shock transcription factor 1"/>
    <property type="match status" value="1"/>
</dbReference>
<dbReference type="PANTHER" id="PTHR10015">
    <property type="entry name" value="HEAT SHOCK TRANSCRIPTION FACTOR"/>
    <property type="match status" value="1"/>
</dbReference>
<accession>A0A0C3A3G3</accession>
<gene>
    <name evidence="10" type="ORF">SCLCIDRAFT_106370</name>
</gene>
<evidence type="ECO:0000256" key="1">
    <source>
        <dbReference type="ARBA" id="ARBA00004123"/>
    </source>
</evidence>
<reference evidence="11" key="2">
    <citation type="submission" date="2015-01" db="EMBL/GenBank/DDBJ databases">
        <title>Evolutionary Origins and Diversification of the Mycorrhizal Mutualists.</title>
        <authorList>
            <consortium name="DOE Joint Genome Institute"/>
            <consortium name="Mycorrhizal Genomics Consortium"/>
            <person name="Kohler A."/>
            <person name="Kuo A."/>
            <person name="Nagy L.G."/>
            <person name="Floudas D."/>
            <person name="Copeland A."/>
            <person name="Barry K.W."/>
            <person name="Cichocki N."/>
            <person name="Veneault-Fourrey C."/>
            <person name="LaButti K."/>
            <person name="Lindquist E.A."/>
            <person name="Lipzen A."/>
            <person name="Lundell T."/>
            <person name="Morin E."/>
            <person name="Murat C."/>
            <person name="Riley R."/>
            <person name="Ohm R."/>
            <person name="Sun H."/>
            <person name="Tunlid A."/>
            <person name="Henrissat B."/>
            <person name="Grigoriev I.V."/>
            <person name="Hibbett D.S."/>
            <person name="Martin F."/>
        </authorList>
    </citation>
    <scope>NUCLEOTIDE SEQUENCE [LARGE SCALE GENOMIC DNA]</scope>
    <source>
        <strain evidence="11">Foug A</strain>
    </source>
</reference>
<dbReference type="InterPro" id="IPR036388">
    <property type="entry name" value="WH-like_DNA-bd_sf"/>
</dbReference>
<dbReference type="PROSITE" id="PS00434">
    <property type="entry name" value="HSF_DOMAIN"/>
    <property type="match status" value="1"/>
</dbReference>
<evidence type="ECO:0000256" key="5">
    <source>
        <dbReference type="ARBA" id="ARBA00023163"/>
    </source>
</evidence>
<keyword evidence="11" id="KW-1185">Reference proteome</keyword>
<evidence type="ECO:0000313" key="10">
    <source>
        <dbReference type="EMBL" id="KIM68178.1"/>
    </source>
</evidence>
<reference evidence="10 11" key="1">
    <citation type="submission" date="2014-04" db="EMBL/GenBank/DDBJ databases">
        <authorList>
            <consortium name="DOE Joint Genome Institute"/>
            <person name="Kuo A."/>
            <person name="Kohler A."/>
            <person name="Nagy L.G."/>
            <person name="Floudas D."/>
            <person name="Copeland A."/>
            <person name="Barry K.W."/>
            <person name="Cichocki N."/>
            <person name="Veneault-Fourrey C."/>
            <person name="LaButti K."/>
            <person name="Lindquist E.A."/>
            <person name="Lipzen A."/>
            <person name="Lundell T."/>
            <person name="Morin E."/>
            <person name="Murat C."/>
            <person name="Sun H."/>
            <person name="Tunlid A."/>
            <person name="Henrissat B."/>
            <person name="Grigoriev I.V."/>
            <person name="Hibbett D.S."/>
            <person name="Martin F."/>
            <person name="Nordberg H.P."/>
            <person name="Cantor M.N."/>
            <person name="Hua S.X."/>
        </authorList>
    </citation>
    <scope>NUCLEOTIDE SEQUENCE [LARGE SCALE GENOMIC DNA]</scope>
    <source>
        <strain evidence="10 11">Foug A</strain>
    </source>
</reference>
<evidence type="ECO:0000256" key="2">
    <source>
        <dbReference type="ARBA" id="ARBA00006403"/>
    </source>
</evidence>
<dbReference type="GO" id="GO:0003700">
    <property type="term" value="F:DNA-binding transcription factor activity"/>
    <property type="evidence" value="ECO:0007669"/>
    <property type="project" value="InterPro"/>
</dbReference>
<organism evidence="10 11">
    <name type="scientific">Scleroderma citrinum Foug A</name>
    <dbReference type="NCBI Taxonomy" id="1036808"/>
    <lineage>
        <taxon>Eukaryota</taxon>
        <taxon>Fungi</taxon>
        <taxon>Dikarya</taxon>
        <taxon>Basidiomycota</taxon>
        <taxon>Agaricomycotina</taxon>
        <taxon>Agaricomycetes</taxon>
        <taxon>Agaricomycetidae</taxon>
        <taxon>Boletales</taxon>
        <taxon>Sclerodermatineae</taxon>
        <taxon>Sclerodermataceae</taxon>
        <taxon>Scleroderma</taxon>
    </lineage>
</organism>
<evidence type="ECO:0000256" key="8">
    <source>
        <dbReference type="RuleBase" id="RU004020"/>
    </source>
</evidence>
<dbReference type="HOGENOM" id="CLU_144565_1_2_1"/>
<evidence type="ECO:0000259" key="9">
    <source>
        <dbReference type="PROSITE" id="PS00434"/>
    </source>
</evidence>
<feature type="domain" description="HSF-type DNA-binding" evidence="9">
    <location>
        <begin position="33"/>
        <end position="57"/>
    </location>
</feature>
<dbReference type="Proteomes" id="UP000053989">
    <property type="component" value="Unassembled WGS sequence"/>
</dbReference>
<dbReference type="AlphaFoldDB" id="A0A0C3A3G3"/>
<dbReference type="GO" id="GO:0043565">
    <property type="term" value="F:sequence-specific DNA binding"/>
    <property type="evidence" value="ECO:0007669"/>
    <property type="project" value="InterPro"/>
</dbReference>
<dbReference type="PRINTS" id="PR00056">
    <property type="entry name" value="HSFDOMAIN"/>
</dbReference>
<dbReference type="GO" id="GO:0005634">
    <property type="term" value="C:nucleus"/>
    <property type="evidence" value="ECO:0007669"/>
    <property type="project" value="UniProtKB-SubCell"/>
</dbReference>
<evidence type="ECO:0000256" key="7">
    <source>
        <dbReference type="ARBA" id="ARBA00062171"/>
    </source>
</evidence>
<evidence type="ECO:0000313" key="11">
    <source>
        <dbReference type="Proteomes" id="UP000053989"/>
    </source>
</evidence>